<keyword evidence="4 7" id="KW-0812">Transmembrane</keyword>
<dbReference type="GO" id="GO:0005886">
    <property type="term" value="C:plasma membrane"/>
    <property type="evidence" value="ECO:0007669"/>
    <property type="project" value="UniProtKB-SubCell"/>
</dbReference>
<evidence type="ECO:0000256" key="1">
    <source>
        <dbReference type="ARBA" id="ARBA00004651"/>
    </source>
</evidence>
<comment type="similarity">
    <text evidence="2">Belongs to the DoxX family.</text>
</comment>
<dbReference type="InterPro" id="IPR051907">
    <property type="entry name" value="DoxX-like_oxidoreductase"/>
</dbReference>
<protein>
    <submittedName>
        <fullName evidence="8">Putative oxidoreductase</fullName>
    </submittedName>
</protein>
<accession>A0A1G6Q6Z4</accession>
<keyword evidence="9" id="KW-1185">Reference proteome</keyword>
<evidence type="ECO:0000256" key="2">
    <source>
        <dbReference type="ARBA" id="ARBA00006679"/>
    </source>
</evidence>
<comment type="subcellular location">
    <subcellularLocation>
        <location evidence="1">Cell membrane</location>
        <topology evidence="1">Multi-pass membrane protein</topology>
    </subcellularLocation>
</comment>
<name>A0A1G6Q6Z4_9BURK</name>
<reference evidence="9" key="1">
    <citation type="submission" date="2016-09" db="EMBL/GenBank/DDBJ databases">
        <authorList>
            <person name="Varghese N."/>
            <person name="Submissions S."/>
        </authorList>
    </citation>
    <scope>NUCLEOTIDE SEQUENCE [LARGE SCALE GENOMIC DNA]</scope>
    <source>
        <strain evidence="9">TNe-862</strain>
    </source>
</reference>
<dbReference type="PANTHER" id="PTHR33452:SF1">
    <property type="entry name" value="INNER MEMBRANE PROTEIN YPHA-RELATED"/>
    <property type="match status" value="1"/>
</dbReference>
<feature type="transmembrane region" description="Helical" evidence="7">
    <location>
        <begin position="99"/>
        <end position="121"/>
    </location>
</feature>
<dbReference type="OrthoDB" id="121744at2"/>
<proteinExistence type="inferred from homology"/>
<dbReference type="PANTHER" id="PTHR33452">
    <property type="entry name" value="OXIDOREDUCTASE CATD-RELATED"/>
    <property type="match status" value="1"/>
</dbReference>
<dbReference type="Proteomes" id="UP000198908">
    <property type="component" value="Unassembled WGS sequence"/>
</dbReference>
<evidence type="ECO:0000256" key="7">
    <source>
        <dbReference type="SAM" id="Phobius"/>
    </source>
</evidence>
<sequence>MSQSLPRARRPFEFLIRAILQQIQSIAGLVAPPLLRVALALPFLRSGHTRWDGFLSISPATLFLFENQFKLHVFGAAYGFPAPDTVALIVATAEIALPVLLILGLATRFAALALLLMTGTIQLVFPDGWANFHLYWASLAVGIMALGPGPLSIDRPISQWFYRRAIRNPI</sequence>
<evidence type="ECO:0000256" key="5">
    <source>
        <dbReference type="ARBA" id="ARBA00022989"/>
    </source>
</evidence>
<dbReference type="RefSeq" id="WP_091997449.1">
    <property type="nucleotide sequence ID" value="NZ_FMYQ01000011.1"/>
</dbReference>
<evidence type="ECO:0000313" key="9">
    <source>
        <dbReference type="Proteomes" id="UP000198908"/>
    </source>
</evidence>
<dbReference type="Pfam" id="PF07681">
    <property type="entry name" value="DoxX"/>
    <property type="match status" value="1"/>
</dbReference>
<gene>
    <name evidence="8" type="ORF">SAMN05421548_11191</name>
</gene>
<feature type="transmembrane region" description="Helical" evidence="7">
    <location>
        <begin position="133"/>
        <end position="153"/>
    </location>
</feature>
<evidence type="ECO:0000313" key="8">
    <source>
        <dbReference type="EMBL" id="SDC87486.1"/>
    </source>
</evidence>
<dbReference type="EMBL" id="FMYQ01000011">
    <property type="protein sequence ID" value="SDC87486.1"/>
    <property type="molecule type" value="Genomic_DNA"/>
</dbReference>
<dbReference type="InterPro" id="IPR032808">
    <property type="entry name" value="DoxX"/>
</dbReference>
<dbReference type="STRING" id="416944.SAMN05421548_11191"/>
<evidence type="ECO:0000256" key="3">
    <source>
        <dbReference type="ARBA" id="ARBA00022475"/>
    </source>
</evidence>
<dbReference type="AlphaFoldDB" id="A0A1G6Q6Z4"/>
<evidence type="ECO:0000256" key="4">
    <source>
        <dbReference type="ARBA" id="ARBA00022692"/>
    </source>
</evidence>
<keyword evidence="5 7" id="KW-1133">Transmembrane helix</keyword>
<organism evidence="8 9">
    <name type="scientific">Paraburkholderia lycopersici</name>
    <dbReference type="NCBI Taxonomy" id="416944"/>
    <lineage>
        <taxon>Bacteria</taxon>
        <taxon>Pseudomonadati</taxon>
        <taxon>Pseudomonadota</taxon>
        <taxon>Betaproteobacteria</taxon>
        <taxon>Burkholderiales</taxon>
        <taxon>Burkholderiaceae</taxon>
        <taxon>Paraburkholderia</taxon>
    </lineage>
</organism>
<keyword evidence="6 7" id="KW-0472">Membrane</keyword>
<keyword evidence="3" id="KW-1003">Cell membrane</keyword>
<evidence type="ECO:0000256" key="6">
    <source>
        <dbReference type="ARBA" id="ARBA00023136"/>
    </source>
</evidence>